<evidence type="ECO:0000256" key="5">
    <source>
        <dbReference type="SAM" id="MobiDB-lite"/>
    </source>
</evidence>
<feature type="compositionally biased region" description="Low complexity" evidence="5">
    <location>
        <begin position="50"/>
        <end position="60"/>
    </location>
</feature>
<keyword evidence="1" id="KW-0134">Cell wall</keyword>
<dbReference type="Gene3D" id="2.60.40.4300">
    <property type="match status" value="1"/>
</dbReference>
<dbReference type="InterPro" id="IPR022263">
    <property type="entry name" value="KxYKxGKxW"/>
</dbReference>
<evidence type="ECO:0000256" key="7">
    <source>
        <dbReference type="SAM" id="SignalP"/>
    </source>
</evidence>
<dbReference type="EMBL" id="BCMG01000001">
    <property type="protein sequence ID" value="GAT17833.1"/>
    <property type="molecule type" value="Genomic_DNA"/>
</dbReference>
<keyword evidence="2" id="KW-0964">Secreted</keyword>
<feature type="compositionally biased region" description="Polar residues" evidence="5">
    <location>
        <begin position="169"/>
        <end position="198"/>
    </location>
</feature>
<evidence type="ECO:0000256" key="4">
    <source>
        <dbReference type="ARBA" id="ARBA00023088"/>
    </source>
</evidence>
<dbReference type="InterPro" id="IPR041495">
    <property type="entry name" value="Mub_B2"/>
</dbReference>
<feature type="compositionally biased region" description="Low complexity" evidence="5">
    <location>
        <begin position="138"/>
        <end position="166"/>
    </location>
</feature>
<feature type="region of interest" description="Disordered" evidence="5">
    <location>
        <begin position="95"/>
        <end position="203"/>
    </location>
</feature>
<feature type="compositionally biased region" description="Polar residues" evidence="5">
    <location>
        <begin position="564"/>
        <end position="618"/>
    </location>
</feature>
<dbReference type="STRING" id="1302250.GCA_001313225_00130"/>
<organism evidence="9 10">
    <name type="scientific">Secundilactobacillus silagei JCM 19001</name>
    <dbReference type="NCBI Taxonomy" id="1302250"/>
    <lineage>
        <taxon>Bacteria</taxon>
        <taxon>Bacillati</taxon>
        <taxon>Bacillota</taxon>
        <taxon>Bacilli</taxon>
        <taxon>Lactobacillales</taxon>
        <taxon>Lactobacillaceae</taxon>
        <taxon>Secundilactobacillus</taxon>
    </lineage>
</organism>
<evidence type="ECO:0000256" key="3">
    <source>
        <dbReference type="ARBA" id="ARBA00022729"/>
    </source>
</evidence>
<feature type="transmembrane region" description="Helical" evidence="6">
    <location>
        <begin position="619"/>
        <end position="636"/>
    </location>
</feature>
<keyword evidence="3 7" id="KW-0732">Signal</keyword>
<dbReference type="Pfam" id="PF19258">
    <property type="entry name" value="KxYKxGKxW_sig"/>
    <property type="match status" value="1"/>
</dbReference>
<dbReference type="NCBIfam" id="TIGR03715">
    <property type="entry name" value="KxYKxGKxW"/>
    <property type="match status" value="1"/>
</dbReference>
<feature type="compositionally biased region" description="Polar residues" evidence="5">
    <location>
        <begin position="95"/>
        <end position="137"/>
    </location>
</feature>
<reference evidence="9 10" key="1">
    <citation type="submission" date="2015-11" db="EMBL/GenBank/DDBJ databases">
        <title>Draft genome sequences of new species of the genus Lactobacillus isolated from orchardgrass silage.</title>
        <authorList>
            <person name="Tohno M."/>
            <person name="Tanizawa Y."/>
            <person name="Arita M."/>
        </authorList>
    </citation>
    <scope>NUCLEOTIDE SEQUENCE [LARGE SCALE GENOMIC DNA]</scope>
    <source>
        <strain evidence="9 10">IWT126</strain>
    </source>
</reference>
<feature type="compositionally biased region" description="Polar residues" evidence="5">
    <location>
        <begin position="530"/>
        <end position="546"/>
    </location>
</feature>
<dbReference type="Pfam" id="PF17966">
    <property type="entry name" value="Muc_B2"/>
    <property type="match status" value="1"/>
</dbReference>
<evidence type="ECO:0000313" key="10">
    <source>
        <dbReference type="Proteomes" id="UP000198402"/>
    </source>
</evidence>
<keyword evidence="10" id="KW-1185">Reference proteome</keyword>
<dbReference type="OrthoDB" id="2279991at2"/>
<evidence type="ECO:0000259" key="8">
    <source>
        <dbReference type="PROSITE" id="PS50847"/>
    </source>
</evidence>
<feature type="compositionally biased region" description="Polar residues" evidence="5">
    <location>
        <begin position="481"/>
        <end position="498"/>
    </location>
</feature>
<dbReference type="Proteomes" id="UP000198402">
    <property type="component" value="Unassembled WGS sequence"/>
</dbReference>
<feature type="region of interest" description="Disordered" evidence="5">
    <location>
        <begin position="50"/>
        <end position="75"/>
    </location>
</feature>
<name>A0A1Z5H3E1_9LACO</name>
<feature type="compositionally biased region" description="Polar residues" evidence="5">
    <location>
        <begin position="61"/>
        <end position="72"/>
    </location>
</feature>
<feature type="chain" id="PRO_5012057482" description="Gram-positive cocci surface proteins LPxTG domain-containing protein" evidence="7">
    <location>
        <begin position="50"/>
        <end position="644"/>
    </location>
</feature>
<accession>A0A1Z5H3E1</accession>
<dbReference type="RefSeq" id="WP_089135986.1">
    <property type="nucleotide sequence ID" value="NZ_BCMG01000001.1"/>
</dbReference>
<dbReference type="NCBIfam" id="TIGR01167">
    <property type="entry name" value="LPXTG_anchor"/>
    <property type="match status" value="1"/>
</dbReference>
<dbReference type="PROSITE" id="PS50847">
    <property type="entry name" value="GRAM_POS_ANCHORING"/>
    <property type="match status" value="1"/>
</dbReference>
<dbReference type="AlphaFoldDB" id="A0A1Z5H3E1"/>
<keyword evidence="6" id="KW-1133">Transmembrane helix</keyword>
<gene>
    <name evidence="9" type="ORF">IWT126_00089</name>
</gene>
<keyword evidence="4" id="KW-0572">Peptidoglycan-anchor</keyword>
<comment type="caution">
    <text evidence="9">The sequence shown here is derived from an EMBL/GenBank/DDBJ whole genome shotgun (WGS) entry which is preliminary data.</text>
</comment>
<evidence type="ECO:0000256" key="2">
    <source>
        <dbReference type="ARBA" id="ARBA00022525"/>
    </source>
</evidence>
<feature type="domain" description="Gram-positive cocci surface proteins LPxTG" evidence="8">
    <location>
        <begin position="607"/>
        <end position="644"/>
    </location>
</feature>
<evidence type="ECO:0000256" key="6">
    <source>
        <dbReference type="SAM" id="Phobius"/>
    </source>
</evidence>
<feature type="region of interest" description="Disordered" evidence="5">
    <location>
        <begin position="439"/>
        <end position="618"/>
    </location>
</feature>
<dbReference type="Pfam" id="PF00746">
    <property type="entry name" value="Gram_pos_anchor"/>
    <property type="match status" value="1"/>
</dbReference>
<sequence length="644" mass="66052">MSKNNLQSSFTENKYHVKLYKRGKQWVAMGITLATLAGISFATSTTANAAETTTNDPTANVSQSAPTTTSGTEVVINTPAATGNADTSIQMNKAAGTNSVSSDNPTESQAAATTPDSQTQPADTHTASNAGKQAAVNTPTALKSPATPAPATSTPTVDPTVPAPDKSGAASTDLSNPGSRNESPTVVTSDSKENQPVANVSGKVIDTVNTPDLKAGDTDNIADNLQKVIVQVGDKNWTTTGESGSKINYDTTAITSLVPLGDALVGPVKDLLTAVGAPINFDADATKNQVVTLPLSTTLVTTRTIHLVNSNGKSLAPDVVQPVYWVGVPFKDNSFVVYTPISWYPSLDVPTISGYTTDTTEVPAADPMIMGTKPENPSDISIIYIGNQTTADVTIPSNQGNQTVSNVSGRVGDIFTVPVPVIDGYTADKSAVLATVNPDGSITVNDPKATSGDAGYVTYTSNTSNVPNPGNNNGQTGNPSDTGNSGNLDNNSQDRNVISPTDTTTQPGTAVTTPTTPSGSSSKTATTPSVNGTKSADSNTSQSTDHGTVVANPNTSATNSSSAIGQQPTTNLSSAVTTAGQSAAGQAMPNETATNSNETRQTTSGQLPQTNEQSHQTQTAGVLGLIMLSLLGLFGLRRKETDDK</sequence>
<feature type="signal peptide" evidence="7">
    <location>
        <begin position="1"/>
        <end position="49"/>
    </location>
</feature>
<feature type="compositionally biased region" description="Low complexity" evidence="5">
    <location>
        <begin position="460"/>
        <end position="480"/>
    </location>
</feature>
<feature type="compositionally biased region" description="Low complexity" evidence="5">
    <location>
        <begin position="499"/>
        <end position="529"/>
    </location>
</feature>
<protein>
    <recommendedName>
        <fullName evidence="8">Gram-positive cocci surface proteins LPxTG domain-containing protein</fullName>
    </recommendedName>
</protein>
<evidence type="ECO:0000313" key="9">
    <source>
        <dbReference type="EMBL" id="GAT17833.1"/>
    </source>
</evidence>
<evidence type="ECO:0000256" key="1">
    <source>
        <dbReference type="ARBA" id="ARBA00022512"/>
    </source>
</evidence>
<keyword evidence="6" id="KW-0472">Membrane</keyword>
<feature type="compositionally biased region" description="Low complexity" evidence="5">
    <location>
        <begin position="554"/>
        <end position="563"/>
    </location>
</feature>
<dbReference type="InterPro" id="IPR019931">
    <property type="entry name" value="LPXTG_anchor"/>
</dbReference>
<proteinExistence type="predicted"/>
<keyword evidence="6" id="KW-0812">Transmembrane</keyword>